<dbReference type="RefSeq" id="WP_262967441.1">
    <property type="nucleotide sequence ID" value="NZ_JAJNNG010000022.1"/>
</dbReference>
<name>A0A9Q2SBJ4_RHOHA</name>
<protein>
    <submittedName>
        <fullName evidence="1">Uncharacterized protein</fullName>
    </submittedName>
</protein>
<sequence length="181" mass="19347">MEEPMTEIQVFTDSQLAHRVVMLKALADHINREFRYAKGELAERMARGDRLTARDGASKLGSVSLSDPKPVATVSDEAAFRDCMSVKYGDEAQAQVELGDAAEICAVLADTGHEDLFSVREVFPDWVRENALRDALVREVPGVTVTTPAGVLSARTEEAAVEAVKSAITSSGVLAIEGGAA</sequence>
<accession>A0A9Q2SBJ4</accession>
<proteinExistence type="predicted"/>
<dbReference type="Proteomes" id="UP000808906">
    <property type="component" value="Unassembled WGS sequence"/>
</dbReference>
<evidence type="ECO:0000313" key="1">
    <source>
        <dbReference type="EMBL" id="MBM4567631.1"/>
    </source>
</evidence>
<dbReference type="AlphaFoldDB" id="A0A9Q2SBJ4"/>
<gene>
    <name evidence="1" type="ORF">GS441_20090</name>
</gene>
<dbReference type="EMBL" id="WUXR01000013">
    <property type="protein sequence ID" value="MBM4567631.1"/>
    <property type="molecule type" value="Genomic_DNA"/>
</dbReference>
<comment type="caution">
    <text evidence="1">The sequence shown here is derived from an EMBL/GenBank/DDBJ whole genome shotgun (WGS) entry which is preliminary data.</text>
</comment>
<organism evidence="1 2">
    <name type="scientific">Rhodococcus hoagii</name>
    <name type="common">Corynebacterium equii</name>
    <dbReference type="NCBI Taxonomy" id="43767"/>
    <lineage>
        <taxon>Bacteria</taxon>
        <taxon>Bacillati</taxon>
        <taxon>Actinomycetota</taxon>
        <taxon>Actinomycetes</taxon>
        <taxon>Mycobacteriales</taxon>
        <taxon>Nocardiaceae</taxon>
        <taxon>Prescottella</taxon>
    </lineage>
</organism>
<evidence type="ECO:0000313" key="2">
    <source>
        <dbReference type="Proteomes" id="UP000808906"/>
    </source>
</evidence>
<reference evidence="1" key="1">
    <citation type="submission" date="2019-11" db="EMBL/GenBank/DDBJ databases">
        <title>Spread of Macrolides and rifampicin resistant Rhodococcus equi in clinical isolates in the USA.</title>
        <authorList>
            <person name="Alvarez-Narvaez S."/>
            <person name="Huber L."/>
            <person name="Cohen N.D."/>
            <person name="Slovis N."/>
            <person name="Greiter M."/>
            <person name="Giguere S."/>
            <person name="Hart K."/>
        </authorList>
    </citation>
    <scope>NUCLEOTIDE SEQUENCE</scope>
    <source>
        <strain evidence="1">Lh_17</strain>
    </source>
</reference>